<reference evidence="2 3" key="1">
    <citation type="submission" date="2018-11" db="EMBL/GenBank/DDBJ databases">
        <title>Genomes From Bacteria Associated with the Canine Oral Cavity: a Test Case for Automated Genome-Based Taxonomic Assignment.</title>
        <authorList>
            <person name="Coil D.A."/>
            <person name="Jospin G."/>
            <person name="Darling A.E."/>
            <person name="Wallis C."/>
            <person name="Davis I.J."/>
            <person name="Harris S."/>
            <person name="Eisen J.A."/>
            <person name="Holcombe L.J."/>
            <person name="O'Flynn C."/>
        </authorList>
    </citation>
    <scope>NUCLEOTIDE SEQUENCE [LARGE SCALE GENOMIC DNA]</scope>
    <source>
        <strain evidence="2 3">OH887_COT-365</strain>
    </source>
</reference>
<dbReference type="EMBL" id="RQZG01000001">
    <property type="protein sequence ID" value="RRD06977.1"/>
    <property type="molecule type" value="Genomic_DNA"/>
</dbReference>
<comment type="caution">
    <text evidence="2">The sequence shown here is derived from an EMBL/GenBank/DDBJ whole genome shotgun (WGS) entry which is preliminary data.</text>
</comment>
<evidence type="ECO:0000313" key="2">
    <source>
        <dbReference type="EMBL" id="RRD06977.1"/>
    </source>
</evidence>
<accession>A0A3P1TC10</accession>
<evidence type="ECO:0000313" key="3">
    <source>
        <dbReference type="Proteomes" id="UP000280819"/>
    </source>
</evidence>
<feature type="domain" description="GerMN" evidence="1">
    <location>
        <begin position="231"/>
        <end position="322"/>
    </location>
</feature>
<dbReference type="Pfam" id="PF10646">
    <property type="entry name" value="Germane"/>
    <property type="match status" value="1"/>
</dbReference>
<dbReference type="Proteomes" id="UP000280819">
    <property type="component" value="Unassembled WGS sequence"/>
</dbReference>
<dbReference type="SUPFAM" id="SSF82171">
    <property type="entry name" value="DPP6 N-terminal domain-like"/>
    <property type="match status" value="1"/>
</dbReference>
<protein>
    <recommendedName>
        <fullName evidence="1">GerMN domain-containing protein</fullName>
    </recommendedName>
</protein>
<evidence type="ECO:0000259" key="1">
    <source>
        <dbReference type="SMART" id="SM00909"/>
    </source>
</evidence>
<dbReference type="InterPro" id="IPR059026">
    <property type="entry name" value="LpqB_N"/>
</dbReference>
<dbReference type="Pfam" id="PF25976">
    <property type="entry name" value="LpqB_N"/>
    <property type="match status" value="1"/>
</dbReference>
<name>A0A3P1TC10_9ACTN</name>
<organism evidence="2 3">
    <name type="scientific">Arachnia propionica</name>
    <dbReference type="NCBI Taxonomy" id="1750"/>
    <lineage>
        <taxon>Bacteria</taxon>
        <taxon>Bacillati</taxon>
        <taxon>Actinomycetota</taxon>
        <taxon>Actinomycetes</taxon>
        <taxon>Propionibacteriales</taxon>
        <taxon>Propionibacteriaceae</taxon>
        <taxon>Arachnia</taxon>
    </lineage>
</organism>
<sequence>MGTPRPWGTVPADPAETTGDRAEQLPVAHHPRRHHCAEGVVMRHPGLLVGLLVVLLSGCTPLPTSGPVVEVSVNTQGRGVQIAPEPPAEGMTPVRVVEGFLQAMSDPTGNYAVARQYLAAPAATTWDPGARTVIYDGGLTETDGVVTLQGRERGLLDHDGRFRVLSGELGHDFELVEEDGEWRIGAAPEGVLLSGYIFNRSYAMVRSYFMLRGGQAVIADVVHTPAVDLTPERVLRAQLAGPSPELAHAARNAIPHGVALGPGGAAVDSEGIVSVDLIGLPDNLPDEARRALGAQLLWSLASIPRVTGLRVNADGVPWAIPGQNADRVLELTSQQGYRSLSRATAVDLYGVRDSRLGRLSPEGNFIPMGGDGEPLDMAAISLDGATIAQVAAEPGQVRIGPAAGALTSFDSTVRQVRSAQFAAGLLWLLGTDETGDQRLVTLSPQGEVGVIDTSTLPGGIVDIAVDPTGTRIGVLLEVEGQVQFGLVMMDDARQLSPWRALTVAADSGEVLSGFTALDWTSEIDLAVIARDGAGGSVFLVRIDGSRVQDIGPVIGEPVQVTALPRPSGDSVAIRHPDGQVVVYSAHRTWQTATAHFDWISYPG</sequence>
<dbReference type="SMART" id="SM00909">
    <property type="entry name" value="Germane"/>
    <property type="match status" value="1"/>
</dbReference>
<proteinExistence type="predicted"/>
<gene>
    <name evidence="2" type="ORF">EII34_00285</name>
</gene>
<dbReference type="OrthoDB" id="3226781at2"/>
<dbReference type="AlphaFoldDB" id="A0A3P1TC10"/>
<dbReference type="InterPro" id="IPR019606">
    <property type="entry name" value="GerMN"/>
</dbReference>